<gene>
    <name evidence="3" type="ORF">GBZ86_12990</name>
</gene>
<dbReference type="Pfam" id="PF02517">
    <property type="entry name" value="Rce1-like"/>
    <property type="match status" value="1"/>
</dbReference>
<feature type="transmembrane region" description="Helical" evidence="1">
    <location>
        <begin position="7"/>
        <end position="26"/>
    </location>
</feature>
<keyword evidence="4" id="KW-1185">Reference proteome</keyword>
<dbReference type="GO" id="GO:0004175">
    <property type="term" value="F:endopeptidase activity"/>
    <property type="evidence" value="ECO:0007669"/>
    <property type="project" value="UniProtKB-ARBA"/>
</dbReference>
<keyword evidence="3" id="KW-0645">Protease</keyword>
<keyword evidence="1" id="KW-1133">Transmembrane helix</keyword>
<protein>
    <submittedName>
        <fullName evidence="3">CPBP family intramembrane metalloprotease</fullName>
    </submittedName>
</protein>
<evidence type="ECO:0000256" key="1">
    <source>
        <dbReference type="SAM" id="Phobius"/>
    </source>
</evidence>
<feature type="domain" description="CAAX prenyl protease 2/Lysostaphin resistance protein A-like" evidence="2">
    <location>
        <begin position="5"/>
        <end position="41"/>
    </location>
</feature>
<proteinExistence type="predicted"/>
<dbReference type="InterPro" id="IPR003675">
    <property type="entry name" value="Rce1/LyrA-like_dom"/>
</dbReference>
<keyword evidence="1" id="KW-0812">Transmembrane</keyword>
<keyword evidence="3" id="KW-0378">Hydrolase</keyword>
<name>A0A6I1MPD8_9CLOT</name>
<feature type="transmembrane region" description="Helical" evidence="1">
    <location>
        <begin position="32"/>
        <end position="51"/>
    </location>
</feature>
<dbReference type="Proteomes" id="UP000430345">
    <property type="component" value="Unassembled WGS sequence"/>
</dbReference>
<dbReference type="GO" id="GO:0080120">
    <property type="term" value="P:CAAX-box protein maturation"/>
    <property type="evidence" value="ECO:0007669"/>
    <property type="project" value="UniProtKB-ARBA"/>
</dbReference>
<accession>A0A6I1MPD8</accession>
<evidence type="ECO:0000259" key="2">
    <source>
        <dbReference type="Pfam" id="PF02517"/>
    </source>
</evidence>
<evidence type="ECO:0000313" key="3">
    <source>
        <dbReference type="EMBL" id="MPQ44653.1"/>
    </source>
</evidence>
<comment type="caution">
    <text evidence="3">The sequence shown here is derived from an EMBL/GenBank/DDBJ whole genome shotgun (WGS) entry which is preliminary data.</text>
</comment>
<dbReference type="EMBL" id="WHJC01000269">
    <property type="protein sequence ID" value="MPQ44653.1"/>
    <property type="molecule type" value="Genomic_DNA"/>
</dbReference>
<keyword evidence="1" id="KW-0472">Membrane</keyword>
<dbReference type="GO" id="GO:0006508">
    <property type="term" value="P:proteolysis"/>
    <property type="evidence" value="ECO:0007669"/>
    <property type="project" value="UniProtKB-KW"/>
</dbReference>
<evidence type="ECO:0000313" key="4">
    <source>
        <dbReference type="Proteomes" id="UP000430345"/>
    </source>
</evidence>
<organism evidence="3 4">
    <name type="scientific">Clostridium tarantellae</name>
    <dbReference type="NCBI Taxonomy" id="39493"/>
    <lineage>
        <taxon>Bacteria</taxon>
        <taxon>Bacillati</taxon>
        <taxon>Bacillota</taxon>
        <taxon>Clostridia</taxon>
        <taxon>Eubacteriales</taxon>
        <taxon>Clostridiaceae</taxon>
        <taxon>Clostridium</taxon>
    </lineage>
</organism>
<sequence length="52" mass="6040">MLYYHKGLFKIVTAFIMDIVLSVIIFKTKNVITCIVAHLTIKIYIGVIYMFV</sequence>
<dbReference type="AlphaFoldDB" id="A0A6I1MPD8"/>
<keyword evidence="3" id="KW-0482">Metalloprotease</keyword>
<dbReference type="RefSeq" id="WP_422678927.1">
    <property type="nucleotide sequence ID" value="NZ_WHJC01000269.1"/>
</dbReference>
<reference evidence="3 4" key="1">
    <citation type="submission" date="2019-10" db="EMBL/GenBank/DDBJ databases">
        <title>The Genome Sequence of Clostridium tarantellae Isolated from Fish Brain.</title>
        <authorList>
            <person name="Bano L."/>
            <person name="Kiel M."/>
            <person name="Sales G."/>
            <person name="Doxey A.C."/>
            <person name="Mansfield M.J."/>
            <person name="Schiavone M."/>
            <person name="Rossetto O."/>
            <person name="Pirazzini M."/>
            <person name="Dobrindt U."/>
            <person name="Montecucco C."/>
        </authorList>
    </citation>
    <scope>NUCLEOTIDE SEQUENCE [LARGE SCALE GENOMIC DNA]</scope>
    <source>
        <strain evidence="3 4">DSM 3997</strain>
    </source>
</reference>
<dbReference type="GO" id="GO:0008237">
    <property type="term" value="F:metallopeptidase activity"/>
    <property type="evidence" value="ECO:0007669"/>
    <property type="project" value="UniProtKB-KW"/>
</dbReference>